<dbReference type="PANTHER" id="PTHR12526:SF630">
    <property type="entry name" value="GLYCOSYLTRANSFERASE"/>
    <property type="match status" value="1"/>
</dbReference>
<name>A0ABQ4JCM0_9ACTN</name>
<feature type="transmembrane region" description="Helical" evidence="2">
    <location>
        <begin position="54"/>
        <end position="72"/>
    </location>
</feature>
<feature type="domain" description="Glycosyl transferase family 1" evidence="3">
    <location>
        <begin position="625"/>
        <end position="772"/>
    </location>
</feature>
<sequence length="807" mass="85040">MFGRVRRVTRLGGEGRFGARALAAFSVNGLSSIGNLVVSVTVARGEPLARLGQFALALSIYVLATGLIRTSITEAVLAPRPGSRPAEVGAGAGRACLVGSVTGGAVVVVGAVLGSPYLVIAGLALPGLVLCDYIKAINLGVGQTRVALVQECIWTGCSVAAVLSALLAPVAPVVVFGAWAAAGALTGFGVAVQQDYPVLPRWGLDRHDTRVAGNFAAQFLVTIGSSQVALSALAAAGGVVGVSIVGAIGAARTIFGPVTLLMATLSSLIVPYLARARPVTRRARLRTTGLVNALAVGLIAPAALAVCLLPDGIGEAMLGANWSAARPLLLLLAVEAVLAPIATVGFAGHRVQGAAGRALLIGCVLGPMRILLFVSGGVLYGAQGAVAALAVLAALTAACWWLSYLTVDASGGHSAAGRPSGTTDSPACSTYRVLATVGAFEPGFRGGGPVRSVAWIADTLPADIELLLVTADHDLGCAEPYPELSGRWIRRNDECDVFYLSPKSLPGWLRAARRIRSRPLDLLYVNSLWSRYSIVAILAAASRLVRVRAILVAPRGELLPGSLGLKRPKKQAFLRIWAPLLKRLDVRWHACSELERDHIRAIFPWARVLVVGNHVDTAEPLPPTGPNPGPLRLVFISRISASKNLALVLAALRDVTQPIDFDVFGPLQDARYWATCQDLMRQLPSHVRVRYLGALPPSAVAPTFSRYDAFVFPTIGENFGHVIIQSLAASCPVICSDHTPWSELIERARGLVVRPLTATSLAASLDQLAGMSPQDRFQARQEAGEAYRKWRLQNANRNVLDEARNFC</sequence>
<feature type="transmembrane region" description="Helical" evidence="2">
    <location>
        <begin position="173"/>
        <end position="192"/>
    </location>
</feature>
<feature type="transmembrane region" description="Helical" evidence="2">
    <location>
        <begin position="146"/>
        <end position="167"/>
    </location>
</feature>
<feature type="transmembrane region" description="Helical" evidence="2">
    <location>
        <begin position="228"/>
        <end position="248"/>
    </location>
</feature>
<feature type="transmembrane region" description="Helical" evidence="2">
    <location>
        <begin position="328"/>
        <end position="347"/>
    </location>
</feature>
<feature type="transmembrane region" description="Helical" evidence="2">
    <location>
        <begin position="92"/>
        <end position="111"/>
    </location>
</feature>
<keyword evidence="1" id="KW-0808">Transferase</keyword>
<evidence type="ECO:0000259" key="3">
    <source>
        <dbReference type="Pfam" id="PF00534"/>
    </source>
</evidence>
<organism evidence="4 5">
    <name type="scientific">Micromonospora qiuiae</name>
    <dbReference type="NCBI Taxonomy" id="502268"/>
    <lineage>
        <taxon>Bacteria</taxon>
        <taxon>Bacillati</taxon>
        <taxon>Actinomycetota</taxon>
        <taxon>Actinomycetes</taxon>
        <taxon>Micromonosporales</taxon>
        <taxon>Micromonosporaceae</taxon>
        <taxon>Micromonospora</taxon>
    </lineage>
</organism>
<feature type="transmembrane region" description="Helical" evidence="2">
    <location>
        <begin position="285"/>
        <end position="308"/>
    </location>
</feature>
<comment type="caution">
    <text evidence="4">The sequence shown here is derived from an EMBL/GenBank/DDBJ whole genome shotgun (WGS) entry which is preliminary data.</text>
</comment>
<feature type="transmembrane region" description="Helical" evidence="2">
    <location>
        <begin position="21"/>
        <end position="42"/>
    </location>
</feature>
<keyword evidence="2" id="KW-0812">Transmembrane</keyword>
<dbReference type="Gene3D" id="3.40.50.2000">
    <property type="entry name" value="Glycogen Phosphorylase B"/>
    <property type="match status" value="1"/>
</dbReference>
<accession>A0ABQ4JCM0</accession>
<protein>
    <recommendedName>
        <fullName evidence="3">Glycosyl transferase family 1 domain-containing protein</fullName>
    </recommendedName>
</protein>
<feature type="transmembrane region" description="Helical" evidence="2">
    <location>
        <begin position="522"/>
        <end position="541"/>
    </location>
</feature>
<reference evidence="4 5" key="1">
    <citation type="submission" date="2021-01" db="EMBL/GenBank/DDBJ databases">
        <title>Whole genome shotgun sequence of Verrucosispora qiuiae NBRC 106684.</title>
        <authorList>
            <person name="Komaki H."/>
            <person name="Tamura T."/>
        </authorList>
    </citation>
    <scope>NUCLEOTIDE SEQUENCE [LARGE SCALE GENOMIC DNA]</scope>
    <source>
        <strain evidence="4 5">NBRC 106684</strain>
    </source>
</reference>
<dbReference type="PANTHER" id="PTHR12526">
    <property type="entry name" value="GLYCOSYLTRANSFERASE"/>
    <property type="match status" value="1"/>
</dbReference>
<feature type="transmembrane region" description="Helical" evidence="2">
    <location>
        <begin position="386"/>
        <end position="407"/>
    </location>
</feature>
<evidence type="ECO:0000313" key="4">
    <source>
        <dbReference type="EMBL" id="GIJ27858.1"/>
    </source>
</evidence>
<dbReference type="Proteomes" id="UP000653076">
    <property type="component" value="Unassembled WGS sequence"/>
</dbReference>
<feature type="transmembrane region" description="Helical" evidence="2">
    <location>
        <begin position="254"/>
        <end position="273"/>
    </location>
</feature>
<feature type="transmembrane region" description="Helical" evidence="2">
    <location>
        <begin position="359"/>
        <end position="380"/>
    </location>
</feature>
<evidence type="ECO:0000313" key="5">
    <source>
        <dbReference type="Proteomes" id="UP000653076"/>
    </source>
</evidence>
<dbReference type="SUPFAM" id="SSF53756">
    <property type="entry name" value="UDP-Glycosyltransferase/glycogen phosphorylase"/>
    <property type="match status" value="1"/>
</dbReference>
<proteinExistence type="predicted"/>
<dbReference type="EMBL" id="BOPC01000038">
    <property type="protein sequence ID" value="GIJ27858.1"/>
    <property type="molecule type" value="Genomic_DNA"/>
</dbReference>
<keyword evidence="5" id="KW-1185">Reference proteome</keyword>
<gene>
    <name evidence="4" type="ORF">Vqi01_30200</name>
</gene>
<keyword evidence="2" id="KW-0472">Membrane</keyword>
<evidence type="ECO:0000256" key="2">
    <source>
        <dbReference type="SAM" id="Phobius"/>
    </source>
</evidence>
<evidence type="ECO:0000256" key="1">
    <source>
        <dbReference type="ARBA" id="ARBA00022679"/>
    </source>
</evidence>
<dbReference type="InterPro" id="IPR001296">
    <property type="entry name" value="Glyco_trans_1"/>
</dbReference>
<keyword evidence="2" id="KW-1133">Transmembrane helix</keyword>
<feature type="transmembrane region" description="Helical" evidence="2">
    <location>
        <begin position="117"/>
        <end position="134"/>
    </location>
</feature>
<dbReference type="Pfam" id="PF00534">
    <property type="entry name" value="Glycos_transf_1"/>
    <property type="match status" value="1"/>
</dbReference>